<organism evidence="2">
    <name type="scientific">marine metagenome</name>
    <dbReference type="NCBI Taxonomy" id="408172"/>
    <lineage>
        <taxon>unclassified sequences</taxon>
        <taxon>metagenomes</taxon>
        <taxon>ecological metagenomes</taxon>
    </lineage>
</organism>
<dbReference type="AlphaFoldDB" id="A0A382EED0"/>
<reference evidence="2" key="1">
    <citation type="submission" date="2018-05" db="EMBL/GenBank/DDBJ databases">
        <authorList>
            <person name="Lanie J.A."/>
            <person name="Ng W.-L."/>
            <person name="Kazmierczak K.M."/>
            <person name="Andrzejewski T.M."/>
            <person name="Davidsen T.M."/>
            <person name="Wayne K.J."/>
            <person name="Tettelin H."/>
            <person name="Glass J.I."/>
            <person name="Rusch D."/>
            <person name="Podicherti R."/>
            <person name="Tsui H.-C.T."/>
            <person name="Winkler M.E."/>
        </authorList>
    </citation>
    <scope>NUCLEOTIDE SEQUENCE</scope>
</reference>
<proteinExistence type="predicted"/>
<dbReference type="InterPro" id="IPR009045">
    <property type="entry name" value="Zn_M74/Hedgehog-like"/>
</dbReference>
<evidence type="ECO:0000259" key="1">
    <source>
        <dbReference type="Pfam" id="PF02557"/>
    </source>
</evidence>
<dbReference type="InterPro" id="IPR003709">
    <property type="entry name" value="VanY-like_core_dom"/>
</dbReference>
<accession>A0A382EED0</accession>
<feature type="domain" description="D-alanyl-D-alanine carboxypeptidase-like core" evidence="1">
    <location>
        <begin position="109"/>
        <end position="214"/>
    </location>
</feature>
<dbReference type="SUPFAM" id="SSF55166">
    <property type="entry name" value="Hedgehog/DD-peptidase"/>
    <property type="match status" value="1"/>
</dbReference>
<name>A0A382EED0_9ZZZZ</name>
<dbReference type="GO" id="GO:0008233">
    <property type="term" value="F:peptidase activity"/>
    <property type="evidence" value="ECO:0007669"/>
    <property type="project" value="InterPro"/>
</dbReference>
<gene>
    <name evidence="2" type="ORF">METZ01_LOCUS201268</name>
</gene>
<dbReference type="EMBL" id="UINC01043827">
    <property type="protein sequence ID" value="SVB48414.1"/>
    <property type="molecule type" value="Genomic_DNA"/>
</dbReference>
<dbReference type="Gene3D" id="3.30.1380.10">
    <property type="match status" value="1"/>
</dbReference>
<sequence length="254" mass="28896">MEPYGNFVFNDSFIVDPTNNTPDIDSGNNNIPIVENMPNEERWMDTYANVIFNDKAREDAEIIAFRNKLVSENHELVEVNGFKRYKGKGRVRLAQPMADKFLTASKVLKSKHGITLQIQDAYRHPDAQQRQYNKYLANVAAGKNPAKVASPDTSFHTIGYAFDLAQTNKMMKSLPTIRKELEKVGIVQHKFEWWHFSLGNNSSTQENSNAKMEDLVVEYHKPNEEHKAAVVSIDARAIELQNAFLTGEQQTPPN</sequence>
<dbReference type="GO" id="GO:0006508">
    <property type="term" value="P:proteolysis"/>
    <property type="evidence" value="ECO:0007669"/>
    <property type="project" value="InterPro"/>
</dbReference>
<dbReference type="Pfam" id="PF02557">
    <property type="entry name" value="VanY"/>
    <property type="match status" value="1"/>
</dbReference>
<evidence type="ECO:0000313" key="2">
    <source>
        <dbReference type="EMBL" id="SVB48414.1"/>
    </source>
</evidence>
<protein>
    <recommendedName>
        <fullName evidence="1">D-alanyl-D-alanine carboxypeptidase-like core domain-containing protein</fullName>
    </recommendedName>
</protein>